<proteinExistence type="predicted"/>
<reference evidence="1 2" key="1">
    <citation type="journal article" date="2020" name="Arch. Microbiol.">
        <title>The genome sequence of the giant phototrophic gammaproteobacterium Thiospirillum jenense gives insight into its physiological properties and phylogenetic relationships.</title>
        <authorList>
            <person name="Imhoff J.F."/>
            <person name="Meyer T.E."/>
            <person name="Kyndt J.A."/>
        </authorList>
    </citation>
    <scope>NUCLEOTIDE SEQUENCE [LARGE SCALE GENOMIC DNA]</scope>
    <source>
        <strain evidence="1 2">DSM 216</strain>
    </source>
</reference>
<organism evidence="1 2">
    <name type="scientific">Thiospirillum jenense</name>
    <dbReference type="NCBI Taxonomy" id="1653858"/>
    <lineage>
        <taxon>Bacteria</taxon>
        <taxon>Pseudomonadati</taxon>
        <taxon>Pseudomonadota</taxon>
        <taxon>Gammaproteobacteria</taxon>
        <taxon>Chromatiales</taxon>
        <taxon>Chromatiaceae</taxon>
        <taxon>Thiospirillum</taxon>
    </lineage>
</organism>
<comment type="caution">
    <text evidence="1">The sequence shown here is derived from an EMBL/GenBank/DDBJ whole genome shotgun (WGS) entry which is preliminary data.</text>
</comment>
<evidence type="ECO:0000313" key="2">
    <source>
        <dbReference type="Proteomes" id="UP000548632"/>
    </source>
</evidence>
<dbReference type="AlphaFoldDB" id="A0A839HGB5"/>
<sequence>MKPIRLSRHAQTQCLERGATHDEVIRAICEGEREAAKHERLLCRFNFAFESHWQGKYYAIKQVAPVIKDEPDEIVVITVYTFFF</sequence>
<evidence type="ECO:0000313" key="1">
    <source>
        <dbReference type="EMBL" id="MBB1127050.1"/>
    </source>
</evidence>
<accession>A0A839HGB5</accession>
<protein>
    <submittedName>
        <fullName evidence="1">DUF4258 domain-containing protein</fullName>
    </submittedName>
</protein>
<dbReference type="RefSeq" id="WP_182584673.1">
    <property type="nucleotide sequence ID" value="NZ_JABVCQ010000033.1"/>
</dbReference>
<keyword evidence="2" id="KW-1185">Reference proteome</keyword>
<dbReference type="EMBL" id="JABVCQ010000033">
    <property type="protein sequence ID" value="MBB1127050.1"/>
    <property type="molecule type" value="Genomic_DNA"/>
</dbReference>
<dbReference type="Proteomes" id="UP000548632">
    <property type="component" value="Unassembled WGS sequence"/>
</dbReference>
<name>A0A839HGB5_9GAMM</name>
<gene>
    <name evidence="1" type="ORF">HUK38_12560</name>
</gene>